<dbReference type="PANTHER" id="PTHR43708:SF4">
    <property type="entry name" value="OXIDOREDUCTASE YCEM-RELATED"/>
    <property type="match status" value="1"/>
</dbReference>
<evidence type="ECO:0000313" key="2">
    <source>
        <dbReference type="EMBL" id="CBS91512.1"/>
    </source>
</evidence>
<dbReference type="InterPro" id="IPR051317">
    <property type="entry name" value="Gfo/Idh/MocA_oxidoreduct"/>
</dbReference>
<dbReference type="HOGENOM" id="CLU_882159_0_0_5"/>
<dbReference type="AlphaFoldDB" id="G7ZIN4"/>
<dbReference type="Pfam" id="PF01408">
    <property type="entry name" value="GFO_IDH_MocA"/>
    <property type="match status" value="1"/>
</dbReference>
<gene>
    <name evidence="2" type="ordered locus">AZOLI_p60094</name>
</gene>
<keyword evidence="3" id="KW-1185">Reference proteome</keyword>
<dbReference type="KEGG" id="ali:AZOLI_p60094"/>
<dbReference type="Gene3D" id="3.40.50.720">
    <property type="entry name" value="NAD(P)-binding Rossmann-like Domain"/>
    <property type="match status" value="1"/>
</dbReference>
<dbReference type="PANTHER" id="PTHR43708">
    <property type="entry name" value="CONSERVED EXPRESSED OXIDOREDUCTASE (EUROFUNG)"/>
    <property type="match status" value="1"/>
</dbReference>
<feature type="domain" description="Gfo/Idh/MocA-like oxidoreductase N-terminal" evidence="1">
    <location>
        <begin position="2"/>
        <end position="117"/>
    </location>
</feature>
<organism evidence="2 3">
    <name type="scientific">Azospirillum lipoferum (strain 4B)</name>
    <dbReference type="NCBI Taxonomy" id="862719"/>
    <lineage>
        <taxon>Bacteria</taxon>
        <taxon>Pseudomonadati</taxon>
        <taxon>Pseudomonadota</taxon>
        <taxon>Alphaproteobacteria</taxon>
        <taxon>Rhodospirillales</taxon>
        <taxon>Azospirillaceae</taxon>
        <taxon>Azospirillum</taxon>
    </lineage>
</organism>
<name>G7ZIN4_AZOL4</name>
<proteinExistence type="predicted"/>
<dbReference type="Proteomes" id="UP000005667">
    <property type="component" value="Plasmid AZO_p6"/>
</dbReference>
<dbReference type="SUPFAM" id="SSF51735">
    <property type="entry name" value="NAD(P)-binding Rossmann-fold domains"/>
    <property type="match status" value="1"/>
</dbReference>
<keyword evidence="2" id="KW-0614">Plasmid</keyword>
<dbReference type="InterPro" id="IPR000683">
    <property type="entry name" value="Gfo/Idh/MocA-like_OxRdtase_N"/>
</dbReference>
<accession>G7ZIN4</accession>
<protein>
    <submittedName>
        <fullName evidence="2">Oxidoreductase</fullName>
    </submittedName>
</protein>
<sequence length="323" mass="34600">MAVIGAGSMAREHIRAFADVPGVVLAGIHSRTRSRAEALAAEFGIATVCDDIASLHAATQADLVVVTVTELSMAAVAKACFAFPWMVLLEKPAGYDLADAIGIAEAARAAESRVHVALNRRHLSSTRAMLEDLDARPEPRFIHVQDQESMAQAAAIGHPEPVVRNWMYANAVHMVDYLPVFGRGTVTSVTPVQPWDPERPGIVLARIEFSSGDLGLYEAVWNGPAPWACTVTTPERRWEVRPLEKAVFQNAGERTLNPAPLHPWDQAFKPGFRRQAELAVQAAVGGPSDGLPTLEDSLATMRLIAAIYGDETLGGDGSGKVAG</sequence>
<dbReference type="Gene3D" id="3.30.360.10">
    <property type="entry name" value="Dihydrodipicolinate Reductase, domain 2"/>
    <property type="match status" value="1"/>
</dbReference>
<evidence type="ECO:0000313" key="3">
    <source>
        <dbReference type="Proteomes" id="UP000005667"/>
    </source>
</evidence>
<evidence type="ECO:0000259" key="1">
    <source>
        <dbReference type="Pfam" id="PF01408"/>
    </source>
</evidence>
<dbReference type="InterPro" id="IPR036291">
    <property type="entry name" value="NAD(P)-bd_dom_sf"/>
</dbReference>
<geneLocation type="plasmid" evidence="2 3">
    <name>AZO_p6</name>
</geneLocation>
<reference evidence="3" key="1">
    <citation type="journal article" date="2011" name="PLoS Genet.">
        <title>Azospirillum genomes reveal transition of bacteria from aquatic to terrestrial environments.</title>
        <authorList>
            <person name="Wisniewski-Dye F."/>
            <person name="Borziak K."/>
            <person name="Khalsa-Moyers G."/>
            <person name="Alexandre G."/>
            <person name="Sukharnikov L.O."/>
            <person name="Wuichet K."/>
            <person name="Hurst G.B."/>
            <person name="McDonald W.H."/>
            <person name="Robertson J.S."/>
            <person name="Barbe V."/>
            <person name="Calteau A."/>
            <person name="Rouy Z."/>
            <person name="Mangenot S."/>
            <person name="Prigent-Combaret C."/>
            <person name="Normand P."/>
            <person name="Boyer M."/>
            <person name="Siguier P."/>
            <person name="Dessaux Y."/>
            <person name="Elmerich C."/>
            <person name="Condemine G."/>
            <person name="Krishnen G."/>
            <person name="Kennedy I."/>
            <person name="Paterson A.H."/>
            <person name="Gonzalez V."/>
            <person name="Mavingui P."/>
            <person name="Zhulin I.B."/>
        </authorList>
    </citation>
    <scope>NUCLEOTIDE SEQUENCE [LARGE SCALE GENOMIC DNA]</scope>
    <source>
        <strain evidence="3">4B</strain>
    </source>
</reference>
<dbReference type="EMBL" id="FQ311874">
    <property type="protein sequence ID" value="CBS91512.1"/>
    <property type="molecule type" value="Genomic_DNA"/>
</dbReference>
<dbReference type="GO" id="GO:0000166">
    <property type="term" value="F:nucleotide binding"/>
    <property type="evidence" value="ECO:0007669"/>
    <property type="project" value="InterPro"/>
</dbReference>
<dbReference type="OrthoDB" id="9792935at2"/>